<proteinExistence type="inferred from homology"/>
<keyword evidence="3 4" id="KW-0067">ATP-binding</keyword>
<evidence type="ECO:0000256" key="1">
    <source>
        <dbReference type="ARBA" id="ARBA00010638"/>
    </source>
</evidence>
<organism evidence="7 8">
    <name type="scientific">Hominiventricola filiformis</name>
    <dbReference type="NCBI Taxonomy" id="2885352"/>
    <lineage>
        <taxon>Bacteria</taxon>
        <taxon>Bacillati</taxon>
        <taxon>Bacillota</taxon>
        <taxon>Clostridia</taxon>
        <taxon>Lachnospirales</taxon>
        <taxon>Lachnospiraceae</taxon>
        <taxon>Hominiventricola</taxon>
    </lineage>
</organism>
<dbReference type="Proteomes" id="UP001198220">
    <property type="component" value="Unassembled WGS sequence"/>
</dbReference>
<gene>
    <name evidence="7" type="ORF">LKD36_05760</name>
</gene>
<evidence type="ECO:0000256" key="4">
    <source>
        <dbReference type="PIRSR" id="PIRSR006806-1"/>
    </source>
</evidence>
<dbReference type="PIRSF" id="PIRSF006806">
    <property type="entry name" value="FTHF_cligase"/>
    <property type="match status" value="1"/>
</dbReference>
<dbReference type="EC" id="6.3.3.2" evidence="5"/>
<dbReference type="GO" id="GO:0005524">
    <property type="term" value="F:ATP binding"/>
    <property type="evidence" value="ECO:0007669"/>
    <property type="project" value="UniProtKB-KW"/>
</dbReference>
<comment type="caution">
    <text evidence="7">The sequence shown here is derived from an EMBL/GenBank/DDBJ whole genome shotgun (WGS) entry which is preliminary data.</text>
</comment>
<feature type="region of interest" description="Disordered" evidence="6">
    <location>
        <begin position="1"/>
        <end position="20"/>
    </location>
</feature>
<dbReference type="GO" id="GO:0046872">
    <property type="term" value="F:metal ion binding"/>
    <property type="evidence" value="ECO:0007669"/>
    <property type="project" value="UniProtKB-KW"/>
</dbReference>
<dbReference type="SUPFAM" id="SSF100950">
    <property type="entry name" value="NagB/RpiA/CoA transferase-like"/>
    <property type="match status" value="1"/>
</dbReference>
<accession>A0AAE3A743</accession>
<dbReference type="PANTHER" id="PTHR23407">
    <property type="entry name" value="ATPASE INHIBITOR/5-FORMYLTETRAHYDROFOLATE CYCLO-LIGASE"/>
    <property type="match status" value="1"/>
</dbReference>
<comment type="catalytic activity">
    <reaction evidence="5">
        <text>(6S)-5-formyl-5,6,7,8-tetrahydrofolate + ATP = (6R)-5,10-methenyltetrahydrofolate + ADP + phosphate</text>
        <dbReference type="Rhea" id="RHEA:10488"/>
        <dbReference type="ChEBI" id="CHEBI:30616"/>
        <dbReference type="ChEBI" id="CHEBI:43474"/>
        <dbReference type="ChEBI" id="CHEBI:57455"/>
        <dbReference type="ChEBI" id="CHEBI:57457"/>
        <dbReference type="ChEBI" id="CHEBI:456216"/>
        <dbReference type="EC" id="6.3.3.2"/>
    </reaction>
</comment>
<keyword evidence="5" id="KW-0479">Metal-binding</keyword>
<dbReference type="InterPro" id="IPR037171">
    <property type="entry name" value="NagB/RpiA_transferase-like"/>
</dbReference>
<dbReference type="AlphaFoldDB" id="A0AAE3A743"/>
<dbReference type="Pfam" id="PF01812">
    <property type="entry name" value="5-FTHF_cyc-lig"/>
    <property type="match status" value="1"/>
</dbReference>
<feature type="binding site" evidence="4">
    <location>
        <position position="57"/>
    </location>
    <ligand>
        <name>substrate</name>
    </ligand>
</feature>
<protein>
    <recommendedName>
        <fullName evidence="5">5-formyltetrahydrofolate cyclo-ligase</fullName>
        <ecNumber evidence="5">6.3.3.2</ecNumber>
    </recommendedName>
</protein>
<comment type="similarity">
    <text evidence="1 5">Belongs to the 5-formyltetrahydrofolate cyclo-ligase family.</text>
</comment>
<evidence type="ECO:0000256" key="6">
    <source>
        <dbReference type="SAM" id="MobiDB-lite"/>
    </source>
</evidence>
<dbReference type="RefSeq" id="WP_118769520.1">
    <property type="nucleotide sequence ID" value="NZ_JAJEPS010000004.1"/>
</dbReference>
<dbReference type="GO" id="GO:0009396">
    <property type="term" value="P:folic acid-containing compound biosynthetic process"/>
    <property type="evidence" value="ECO:0007669"/>
    <property type="project" value="TreeGrafter"/>
</dbReference>
<dbReference type="Gene3D" id="3.40.50.10420">
    <property type="entry name" value="NagB/RpiA/CoA transferase-like"/>
    <property type="match status" value="1"/>
</dbReference>
<keyword evidence="2 4" id="KW-0547">Nucleotide-binding</keyword>
<sequence length="190" mass="21936">MTTDQKKEIRQEVKRRRAEALPETLHENSLKIKKTFVELEVYKNTALLLAYVDAKREVETRLLMEQAWKDAKKVAAPRVDGDGIMHYYYIEGMDDLESGSFGIMEPKKSCPLCKEEEGLMLMPGVAFDEHCHRVGYGGGYYDRYLEKHPGLVHIALAFEFQVFPEVPFEAHDILPQMIVTETRMIRPEGK</sequence>
<dbReference type="PANTHER" id="PTHR23407:SF1">
    <property type="entry name" value="5-FORMYLTETRAHYDROFOLATE CYCLO-LIGASE"/>
    <property type="match status" value="1"/>
</dbReference>
<dbReference type="InterPro" id="IPR024185">
    <property type="entry name" value="FTHF_cligase-like_sf"/>
</dbReference>
<feature type="binding site" evidence="4">
    <location>
        <begin position="6"/>
        <end position="10"/>
    </location>
    <ligand>
        <name>ATP</name>
        <dbReference type="ChEBI" id="CHEBI:30616"/>
    </ligand>
</feature>
<reference evidence="7 8" key="1">
    <citation type="submission" date="2021-10" db="EMBL/GenBank/DDBJ databases">
        <title>Anaerobic single-cell dispensing facilitates the cultivation of human gut bacteria.</title>
        <authorList>
            <person name="Afrizal A."/>
        </authorList>
    </citation>
    <scope>NUCLEOTIDE SEQUENCE [LARGE SCALE GENOMIC DNA]</scope>
    <source>
        <strain evidence="7 8">CLA-AA-H276</strain>
    </source>
</reference>
<keyword evidence="7" id="KW-0436">Ligase</keyword>
<feature type="binding site" evidence="4">
    <location>
        <begin position="133"/>
        <end position="141"/>
    </location>
    <ligand>
        <name>ATP</name>
        <dbReference type="ChEBI" id="CHEBI:30616"/>
    </ligand>
</feature>
<comment type="cofactor">
    <cofactor evidence="5">
        <name>Mg(2+)</name>
        <dbReference type="ChEBI" id="CHEBI:18420"/>
    </cofactor>
</comment>
<evidence type="ECO:0000256" key="5">
    <source>
        <dbReference type="RuleBase" id="RU361279"/>
    </source>
</evidence>
<keyword evidence="5" id="KW-0460">Magnesium</keyword>
<evidence type="ECO:0000313" key="7">
    <source>
        <dbReference type="EMBL" id="MCC2125684.1"/>
    </source>
</evidence>
<evidence type="ECO:0000256" key="3">
    <source>
        <dbReference type="ARBA" id="ARBA00022840"/>
    </source>
</evidence>
<keyword evidence="8" id="KW-1185">Reference proteome</keyword>
<dbReference type="NCBIfam" id="TIGR02727">
    <property type="entry name" value="MTHFS_bact"/>
    <property type="match status" value="1"/>
</dbReference>
<dbReference type="GO" id="GO:0035999">
    <property type="term" value="P:tetrahydrofolate interconversion"/>
    <property type="evidence" value="ECO:0007669"/>
    <property type="project" value="TreeGrafter"/>
</dbReference>
<dbReference type="InterPro" id="IPR002698">
    <property type="entry name" value="FTHF_cligase"/>
</dbReference>
<feature type="binding site" evidence="4">
    <location>
        <position position="52"/>
    </location>
    <ligand>
        <name>substrate</name>
    </ligand>
</feature>
<evidence type="ECO:0000313" key="8">
    <source>
        <dbReference type="Proteomes" id="UP001198220"/>
    </source>
</evidence>
<name>A0AAE3A743_9FIRM</name>
<dbReference type="EMBL" id="JAJEPS010000004">
    <property type="protein sequence ID" value="MCC2125684.1"/>
    <property type="molecule type" value="Genomic_DNA"/>
</dbReference>
<dbReference type="GO" id="GO:0030272">
    <property type="term" value="F:5-formyltetrahydrofolate cyclo-ligase activity"/>
    <property type="evidence" value="ECO:0007669"/>
    <property type="project" value="UniProtKB-EC"/>
</dbReference>
<evidence type="ECO:0000256" key="2">
    <source>
        <dbReference type="ARBA" id="ARBA00022741"/>
    </source>
</evidence>